<gene>
    <name evidence="1" type="ORF">Sjap_013870</name>
</gene>
<comment type="caution">
    <text evidence="1">The sequence shown here is derived from an EMBL/GenBank/DDBJ whole genome shotgun (WGS) entry which is preliminary data.</text>
</comment>
<sequence>MPKANLLSISQFAFHTVKESFVVCSNAAPQCFICWLESPSRVPAVGASSIKTFDDLNPK</sequence>
<protein>
    <submittedName>
        <fullName evidence="1">Uncharacterized protein</fullName>
    </submittedName>
</protein>
<accession>A0AAP0NZ09</accession>
<evidence type="ECO:0000313" key="1">
    <source>
        <dbReference type="EMBL" id="KAK9124268.1"/>
    </source>
</evidence>
<name>A0AAP0NZ09_9MAGN</name>
<dbReference type="EMBL" id="JBBNAE010000005">
    <property type="protein sequence ID" value="KAK9124268.1"/>
    <property type="molecule type" value="Genomic_DNA"/>
</dbReference>
<organism evidence="1 2">
    <name type="scientific">Stephania japonica</name>
    <dbReference type="NCBI Taxonomy" id="461633"/>
    <lineage>
        <taxon>Eukaryota</taxon>
        <taxon>Viridiplantae</taxon>
        <taxon>Streptophyta</taxon>
        <taxon>Embryophyta</taxon>
        <taxon>Tracheophyta</taxon>
        <taxon>Spermatophyta</taxon>
        <taxon>Magnoliopsida</taxon>
        <taxon>Ranunculales</taxon>
        <taxon>Menispermaceae</taxon>
        <taxon>Menispermoideae</taxon>
        <taxon>Cissampelideae</taxon>
        <taxon>Stephania</taxon>
    </lineage>
</organism>
<reference evidence="1 2" key="1">
    <citation type="submission" date="2024-01" db="EMBL/GenBank/DDBJ databases">
        <title>Genome assemblies of Stephania.</title>
        <authorList>
            <person name="Yang L."/>
        </authorList>
    </citation>
    <scope>NUCLEOTIDE SEQUENCE [LARGE SCALE GENOMIC DNA]</scope>
    <source>
        <strain evidence="1">QJT</strain>
        <tissue evidence="1">Leaf</tissue>
    </source>
</reference>
<evidence type="ECO:0000313" key="2">
    <source>
        <dbReference type="Proteomes" id="UP001417504"/>
    </source>
</evidence>
<keyword evidence="2" id="KW-1185">Reference proteome</keyword>
<proteinExistence type="predicted"/>
<dbReference type="Proteomes" id="UP001417504">
    <property type="component" value="Unassembled WGS sequence"/>
</dbReference>
<dbReference type="AlphaFoldDB" id="A0AAP0NZ09"/>